<sequence length="432" mass="47603">MRIVMSFHLEKILLYILLFTIYDVALEFQEFFKKVWAMTIEIPFSELLEQLPKQFFASLVAKVGEKIKAGCDVINLGQGNPDQPTPKHIVEAMQRAAANPKYHKYSPFQGYFFLKEAIAAFYAREYGVNIDPDREVAILFGGKAGLVELPLCLVNPGDVVLVPDPGYPDYWSGIALARARMEMMPLVAENGFLPDYEAIPAAVADRAKLMFLNYPNNPTGATATKEFFAETVAFAAKYGIAVVHDFAYGAIGFDGRKPVSFLEVDGAKDVGVEIYTFSKTYNMAGWRVAFAVGNERIIRALELLQDHLYVSLFGAIQEAAAAALLGPQDCVTELVALYEARRNAFIAALCEIGWEAPAPSGSFFAWLPLPKGISSAQFADMLLERAHVAVAPGIGFGEHGEGYVRVGLLTDEARLREAAERIGRLGLFEKNF</sequence>
<proteinExistence type="predicted"/>
<dbReference type="CDD" id="cd00609">
    <property type="entry name" value="AAT_like"/>
    <property type="match status" value="1"/>
</dbReference>
<dbReference type="InterPro" id="IPR015422">
    <property type="entry name" value="PyrdxlP-dep_Trfase_small"/>
</dbReference>
<protein>
    <submittedName>
        <fullName evidence="5">Glutamine-dependent 2-keto-4-methylthiobutyrate transaminase</fullName>
    </submittedName>
</protein>
<keyword evidence="3" id="KW-0808">Transferase</keyword>
<dbReference type="InterPro" id="IPR015421">
    <property type="entry name" value="PyrdxlP-dep_Trfase_major"/>
</dbReference>
<dbReference type="InterPro" id="IPR004839">
    <property type="entry name" value="Aminotransferase_I/II_large"/>
</dbReference>
<evidence type="ECO:0000313" key="6">
    <source>
        <dbReference type="Proteomes" id="UP000186030"/>
    </source>
</evidence>
<comment type="cofactor">
    <cofactor evidence="1">
        <name>pyridoxal 5'-phosphate</name>
        <dbReference type="ChEBI" id="CHEBI:597326"/>
    </cofactor>
</comment>
<evidence type="ECO:0000256" key="1">
    <source>
        <dbReference type="ARBA" id="ARBA00001933"/>
    </source>
</evidence>
<accession>A0A1Q5T7R0</accession>
<dbReference type="PANTHER" id="PTHR42832:SF3">
    <property type="entry name" value="L-GLUTAMINE--4-(METHYLSULFANYL)-2-OXOBUTANOATE AMINOTRANSFERASE"/>
    <property type="match status" value="1"/>
</dbReference>
<dbReference type="AlphaFoldDB" id="A0A1Q5T7R0"/>
<reference evidence="6" key="2">
    <citation type="submission" date="2017-01" db="EMBL/GenBank/DDBJ databases">
        <title>Genome sequencing and annotation of Geobacillus sp. 1017, a Hydrocarbon-Oxidizing Thermophilic Bacterium Isolated from a Heavy Oil Reservoir (China).</title>
        <authorList>
            <person name="Kadnikov V.V."/>
            <person name="Mardanov A.V."/>
            <person name="Poltaraus A.B."/>
            <person name="Sokolova D.S."/>
            <person name="Semenova E.M."/>
            <person name="Ravin N.V."/>
            <person name="Tourova T.P."/>
            <person name="Nazina T.N."/>
        </authorList>
    </citation>
    <scope>NUCLEOTIDE SEQUENCE [LARGE SCALE GENOMIC DNA]</scope>
    <source>
        <strain evidence="6">1017</strain>
    </source>
</reference>
<evidence type="ECO:0000259" key="4">
    <source>
        <dbReference type="Pfam" id="PF00155"/>
    </source>
</evidence>
<dbReference type="InterPro" id="IPR050881">
    <property type="entry name" value="LL-DAP_aminotransferase"/>
</dbReference>
<dbReference type="PANTHER" id="PTHR42832">
    <property type="entry name" value="AMINO ACID AMINOTRANSFERASE"/>
    <property type="match status" value="1"/>
</dbReference>
<dbReference type="InterPro" id="IPR015424">
    <property type="entry name" value="PyrdxlP-dep_Trfase"/>
</dbReference>
<evidence type="ECO:0000256" key="3">
    <source>
        <dbReference type="ARBA" id="ARBA00022679"/>
    </source>
</evidence>
<reference evidence="5 6" key="1">
    <citation type="submission" date="2016-11" db="EMBL/GenBank/DDBJ databases">
        <authorList>
            <person name="Kadnikov V."/>
            <person name="Nazina T."/>
        </authorList>
    </citation>
    <scope>NUCLEOTIDE SEQUENCE [LARGE SCALE GENOMIC DNA]</scope>
    <source>
        <strain evidence="5 6">1017</strain>
    </source>
</reference>
<evidence type="ECO:0000313" key="5">
    <source>
        <dbReference type="EMBL" id="OKO96269.1"/>
    </source>
</evidence>
<dbReference type="GO" id="GO:0008483">
    <property type="term" value="F:transaminase activity"/>
    <property type="evidence" value="ECO:0007669"/>
    <property type="project" value="UniProtKB-KW"/>
</dbReference>
<dbReference type="Proteomes" id="UP000186030">
    <property type="component" value="Unassembled WGS sequence"/>
</dbReference>
<organism evidence="5 6">
    <name type="scientific">Geobacillus proteiniphilus</name>
    <dbReference type="NCBI Taxonomy" id="860353"/>
    <lineage>
        <taxon>Bacteria</taxon>
        <taxon>Bacillati</taxon>
        <taxon>Bacillota</taxon>
        <taxon>Bacilli</taxon>
        <taxon>Bacillales</taxon>
        <taxon>Anoxybacillaceae</taxon>
        <taxon>Geobacillus</taxon>
    </lineage>
</organism>
<dbReference type="Gene3D" id="3.90.1150.10">
    <property type="entry name" value="Aspartate Aminotransferase, domain 1"/>
    <property type="match status" value="1"/>
</dbReference>
<dbReference type="SUPFAM" id="SSF53383">
    <property type="entry name" value="PLP-dependent transferases"/>
    <property type="match status" value="1"/>
</dbReference>
<dbReference type="Pfam" id="PF00155">
    <property type="entry name" value="Aminotran_1_2"/>
    <property type="match status" value="1"/>
</dbReference>
<comment type="caution">
    <text evidence="5">The sequence shown here is derived from an EMBL/GenBank/DDBJ whole genome shotgun (WGS) entry which is preliminary data.</text>
</comment>
<dbReference type="GO" id="GO:0030170">
    <property type="term" value="F:pyridoxal phosphate binding"/>
    <property type="evidence" value="ECO:0007669"/>
    <property type="project" value="InterPro"/>
</dbReference>
<dbReference type="NCBIfam" id="NF005977">
    <property type="entry name" value="PRK08068.1"/>
    <property type="match status" value="1"/>
</dbReference>
<dbReference type="EMBL" id="MQMG01000003">
    <property type="protein sequence ID" value="OKO96269.1"/>
    <property type="molecule type" value="Genomic_DNA"/>
</dbReference>
<evidence type="ECO:0000256" key="2">
    <source>
        <dbReference type="ARBA" id="ARBA00022576"/>
    </source>
</evidence>
<name>A0A1Q5T7R0_9BACL</name>
<keyword evidence="2" id="KW-0032">Aminotransferase</keyword>
<dbReference type="Gene3D" id="3.40.640.10">
    <property type="entry name" value="Type I PLP-dependent aspartate aminotransferase-like (Major domain)"/>
    <property type="match status" value="1"/>
</dbReference>
<feature type="domain" description="Aminotransferase class I/classII large" evidence="4">
    <location>
        <begin position="72"/>
        <end position="422"/>
    </location>
</feature>
<gene>
    <name evidence="5" type="ORF">BRO54_0448</name>
</gene>